<accession>A0A1U7JEY0</accession>
<dbReference type="Gene3D" id="3.30.1330.60">
    <property type="entry name" value="OmpA-like domain"/>
    <property type="match status" value="1"/>
</dbReference>
<feature type="transmembrane region" description="Helical" evidence="5">
    <location>
        <begin position="37"/>
        <end position="56"/>
    </location>
</feature>
<gene>
    <name evidence="8" type="ORF">A3843_14870</name>
</gene>
<dbReference type="Proteomes" id="UP000185783">
    <property type="component" value="Unassembled WGS sequence"/>
</dbReference>
<evidence type="ECO:0000313" key="8">
    <source>
        <dbReference type="EMBL" id="OKL43242.1"/>
    </source>
</evidence>
<dbReference type="PROSITE" id="PS51257">
    <property type="entry name" value="PROKAR_LIPOPROTEIN"/>
    <property type="match status" value="1"/>
</dbReference>
<feature type="chain" id="PRO_5010578353" description="OmpA-like domain-containing protein" evidence="6">
    <location>
        <begin position="21"/>
        <end position="221"/>
    </location>
</feature>
<evidence type="ECO:0000313" key="9">
    <source>
        <dbReference type="Proteomes" id="UP000185783"/>
    </source>
</evidence>
<evidence type="ECO:0000256" key="6">
    <source>
        <dbReference type="SAM" id="SignalP"/>
    </source>
</evidence>
<evidence type="ECO:0000256" key="1">
    <source>
        <dbReference type="ARBA" id="ARBA00004442"/>
    </source>
</evidence>
<keyword evidence="9" id="KW-1185">Reference proteome</keyword>
<comment type="subcellular location">
    <subcellularLocation>
        <location evidence="1">Cell outer membrane</location>
    </subcellularLocation>
</comment>
<dbReference type="AlphaFoldDB" id="A0A1U7JEY0"/>
<reference evidence="8 9" key="1">
    <citation type="submission" date="2016-03" db="EMBL/GenBank/DDBJ databases">
        <title>Genome sequence of Nesiotobacter sp. nov., a moderately halophilic alphaproteobacterium isolated from the Yellow Sea, China.</title>
        <authorList>
            <person name="Zhang G."/>
            <person name="Zhang R."/>
        </authorList>
    </citation>
    <scope>NUCLEOTIDE SEQUENCE [LARGE SCALE GENOMIC DNA]</scope>
    <source>
        <strain evidence="8 9">WB1-6</strain>
    </source>
</reference>
<feature type="transmembrane region" description="Helical" evidence="5">
    <location>
        <begin position="63"/>
        <end position="82"/>
    </location>
</feature>
<feature type="domain" description="OmpA-like" evidence="7">
    <location>
        <begin position="104"/>
        <end position="221"/>
    </location>
</feature>
<dbReference type="EMBL" id="LVVZ01000022">
    <property type="protein sequence ID" value="OKL43242.1"/>
    <property type="molecule type" value="Genomic_DNA"/>
</dbReference>
<evidence type="ECO:0000259" key="7">
    <source>
        <dbReference type="PROSITE" id="PS51123"/>
    </source>
</evidence>
<dbReference type="STRING" id="197461.A3843_14870"/>
<keyword evidence="5" id="KW-1133">Transmembrane helix</keyword>
<dbReference type="PROSITE" id="PS51123">
    <property type="entry name" value="OMPA_2"/>
    <property type="match status" value="1"/>
</dbReference>
<dbReference type="Pfam" id="PF13441">
    <property type="entry name" value="Gly-zipper_YMGG"/>
    <property type="match status" value="1"/>
</dbReference>
<evidence type="ECO:0000256" key="5">
    <source>
        <dbReference type="SAM" id="Phobius"/>
    </source>
</evidence>
<proteinExistence type="predicted"/>
<dbReference type="InterPro" id="IPR036737">
    <property type="entry name" value="OmpA-like_sf"/>
</dbReference>
<organism evidence="8 9">
    <name type="scientific">Pseudovibrio exalbescens</name>
    <dbReference type="NCBI Taxonomy" id="197461"/>
    <lineage>
        <taxon>Bacteria</taxon>
        <taxon>Pseudomonadati</taxon>
        <taxon>Pseudomonadota</taxon>
        <taxon>Alphaproteobacteria</taxon>
        <taxon>Hyphomicrobiales</taxon>
        <taxon>Stappiaceae</taxon>
        <taxon>Pseudovibrio</taxon>
    </lineage>
</organism>
<keyword evidence="2 4" id="KW-0472">Membrane</keyword>
<dbReference type="PRINTS" id="PR01021">
    <property type="entry name" value="OMPADOMAIN"/>
</dbReference>
<dbReference type="GO" id="GO:0009279">
    <property type="term" value="C:cell outer membrane"/>
    <property type="evidence" value="ECO:0007669"/>
    <property type="project" value="UniProtKB-SubCell"/>
</dbReference>
<evidence type="ECO:0000256" key="2">
    <source>
        <dbReference type="ARBA" id="ARBA00023136"/>
    </source>
</evidence>
<feature type="signal peptide" evidence="6">
    <location>
        <begin position="1"/>
        <end position="20"/>
    </location>
</feature>
<evidence type="ECO:0000256" key="3">
    <source>
        <dbReference type="ARBA" id="ARBA00023237"/>
    </source>
</evidence>
<evidence type="ECO:0000256" key="4">
    <source>
        <dbReference type="PROSITE-ProRule" id="PRU00473"/>
    </source>
</evidence>
<protein>
    <recommendedName>
        <fullName evidence="7">OmpA-like domain-containing protein</fullName>
    </recommendedName>
</protein>
<dbReference type="PRINTS" id="PR01023">
    <property type="entry name" value="NAFLGMOTY"/>
</dbReference>
<dbReference type="InterPro" id="IPR006665">
    <property type="entry name" value="OmpA-like"/>
</dbReference>
<dbReference type="PANTHER" id="PTHR30329">
    <property type="entry name" value="STATOR ELEMENT OF FLAGELLAR MOTOR COMPLEX"/>
    <property type="match status" value="1"/>
</dbReference>
<name>A0A1U7JEY0_9HYPH</name>
<dbReference type="RefSeq" id="WP_028482812.1">
    <property type="nucleotide sequence ID" value="NZ_LVVZ01000022.1"/>
</dbReference>
<dbReference type="Pfam" id="PF00691">
    <property type="entry name" value="OmpA"/>
    <property type="match status" value="1"/>
</dbReference>
<dbReference type="PANTHER" id="PTHR30329:SF21">
    <property type="entry name" value="LIPOPROTEIN YIAD-RELATED"/>
    <property type="match status" value="1"/>
</dbReference>
<sequence length="221" mass="22751">MMKKLLHASLAMAMALSVAACTTTDPYTGQSGISNTAAGAGIGALGGAVVGAIAGGSDHRAEGALIGAAAGGLVGGGVGAYMDQQEARLRQHLQASGVSVARNGNDIILNMPNEVTFRTDEAALSGRAMQVLSSVALVGKEFNRTRLNVLGHTDNTGSEQHNIKLSQRRADSVAAYLMNQGIAPSRISSYGYGYSRPIASNATEAGRAQNRRVEIVLSPLQ</sequence>
<keyword evidence="3" id="KW-0998">Cell outer membrane</keyword>
<comment type="caution">
    <text evidence="8">The sequence shown here is derived from an EMBL/GenBank/DDBJ whole genome shotgun (WGS) entry which is preliminary data.</text>
</comment>
<dbReference type="InterPro" id="IPR027367">
    <property type="entry name" value="Gly-zipper_YMGG"/>
</dbReference>
<dbReference type="InterPro" id="IPR050330">
    <property type="entry name" value="Bact_OuterMem_StrucFunc"/>
</dbReference>
<keyword evidence="5" id="KW-0812">Transmembrane</keyword>
<keyword evidence="6" id="KW-0732">Signal</keyword>
<dbReference type="CDD" id="cd07185">
    <property type="entry name" value="OmpA_C-like"/>
    <property type="match status" value="1"/>
</dbReference>
<dbReference type="InterPro" id="IPR006664">
    <property type="entry name" value="OMP_bac"/>
</dbReference>
<dbReference type="SUPFAM" id="SSF103088">
    <property type="entry name" value="OmpA-like"/>
    <property type="match status" value="1"/>
</dbReference>